<dbReference type="EC" id="6.2.1.44" evidence="6"/>
<dbReference type="FunFam" id="3.30.300.30:FF:000008">
    <property type="entry name" value="2,3-dihydroxybenzoate-AMP ligase"/>
    <property type="match status" value="1"/>
</dbReference>
<dbReference type="CDD" id="cd12118">
    <property type="entry name" value="ttLC_FACS_AEE21_like"/>
    <property type="match status" value="1"/>
</dbReference>
<dbReference type="InterPro" id="IPR042099">
    <property type="entry name" value="ANL_N_sf"/>
</dbReference>
<dbReference type="NCBIfam" id="NF006020">
    <property type="entry name" value="PRK08162.1"/>
    <property type="match status" value="1"/>
</dbReference>
<keyword evidence="4" id="KW-0443">Lipid metabolism</keyword>
<dbReference type="PROSITE" id="PS00455">
    <property type="entry name" value="AMP_BINDING"/>
    <property type="match status" value="1"/>
</dbReference>
<evidence type="ECO:0000256" key="7">
    <source>
        <dbReference type="ARBA" id="ARBA00067668"/>
    </source>
</evidence>
<comment type="similarity">
    <text evidence="1">Belongs to the ATP-dependent AMP-binding enzyme family.</text>
</comment>
<keyword evidence="2" id="KW-0436">Ligase</keyword>
<dbReference type="InterPro" id="IPR020845">
    <property type="entry name" value="AMP-binding_CS"/>
</dbReference>
<dbReference type="PANTHER" id="PTHR43859">
    <property type="entry name" value="ACYL-ACTIVATING ENZYME"/>
    <property type="match status" value="1"/>
</dbReference>
<proteinExistence type="inferred from homology"/>
<evidence type="ECO:0000256" key="6">
    <source>
        <dbReference type="ARBA" id="ARBA00066616"/>
    </source>
</evidence>
<evidence type="ECO:0000256" key="1">
    <source>
        <dbReference type="ARBA" id="ARBA00006432"/>
    </source>
</evidence>
<dbReference type="InterPro" id="IPR025110">
    <property type="entry name" value="AMP-bd_C"/>
</dbReference>
<dbReference type="Gene3D" id="3.30.300.30">
    <property type="match status" value="1"/>
</dbReference>
<dbReference type="Proteomes" id="UP000631034">
    <property type="component" value="Unassembled WGS sequence"/>
</dbReference>
<accession>A0A8J6YNQ5</accession>
<dbReference type="RefSeq" id="WP_192534151.1">
    <property type="nucleotide sequence ID" value="NZ_JACZHT010000003.1"/>
</dbReference>
<dbReference type="Pfam" id="PF00501">
    <property type="entry name" value="AMP-binding"/>
    <property type="match status" value="1"/>
</dbReference>
<comment type="caution">
    <text evidence="10">The sequence shown here is derived from an EMBL/GenBank/DDBJ whole genome shotgun (WGS) entry which is preliminary data.</text>
</comment>
<dbReference type="GO" id="GO:0016874">
    <property type="term" value="F:ligase activity"/>
    <property type="evidence" value="ECO:0007669"/>
    <property type="project" value="UniProtKB-KW"/>
</dbReference>
<dbReference type="Gene3D" id="3.40.50.12780">
    <property type="entry name" value="N-terminal domain of ligase-like"/>
    <property type="match status" value="1"/>
</dbReference>
<dbReference type="Pfam" id="PF13193">
    <property type="entry name" value="AMP-binding_C"/>
    <property type="match status" value="1"/>
</dbReference>
<dbReference type="AlphaFoldDB" id="A0A8J6YNQ5"/>
<evidence type="ECO:0000256" key="5">
    <source>
        <dbReference type="ARBA" id="ARBA00051915"/>
    </source>
</evidence>
<dbReference type="SUPFAM" id="SSF56801">
    <property type="entry name" value="Acetyl-CoA synthetase-like"/>
    <property type="match status" value="1"/>
</dbReference>
<evidence type="ECO:0000256" key="3">
    <source>
        <dbReference type="ARBA" id="ARBA00022832"/>
    </source>
</evidence>
<name>A0A8J6YNQ5_9PROT</name>
<dbReference type="InterPro" id="IPR000873">
    <property type="entry name" value="AMP-dep_synth/lig_dom"/>
</dbReference>
<dbReference type="InterPro" id="IPR045851">
    <property type="entry name" value="AMP-bd_C_sf"/>
</dbReference>
<comment type="catalytic activity">
    <reaction evidence="5">
        <text>3-(methylsulfanyl)propanoate + ATP + CoA = 3-(methylsulfanyl)propanoyl-CoA + AMP + diphosphate</text>
        <dbReference type="Rhea" id="RHEA:43052"/>
        <dbReference type="ChEBI" id="CHEBI:30616"/>
        <dbReference type="ChEBI" id="CHEBI:33019"/>
        <dbReference type="ChEBI" id="CHEBI:49016"/>
        <dbReference type="ChEBI" id="CHEBI:57287"/>
        <dbReference type="ChEBI" id="CHEBI:82815"/>
        <dbReference type="ChEBI" id="CHEBI:456215"/>
        <dbReference type="EC" id="6.2.1.44"/>
    </reaction>
    <physiologicalReaction direction="left-to-right" evidence="5">
        <dbReference type="Rhea" id="RHEA:43053"/>
    </physiologicalReaction>
</comment>
<evidence type="ECO:0000259" key="9">
    <source>
        <dbReference type="Pfam" id="PF13193"/>
    </source>
</evidence>
<reference evidence="10" key="1">
    <citation type="submission" date="2020-10" db="EMBL/GenBank/DDBJ databases">
        <title>Genome sequence of the unusual species of purple photosynthetic bacteria, Phaeovibrio sulfidiphilus DSM 23193, type strain.</title>
        <authorList>
            <person name="Kyndt J.A."/>
            <person name="Meyer T.E."/>
        </authorList>
    </citation>
    <scope>NUCLEOTIDE SEQUENCE</scope>
    <source>
        <strain evidence="10">DSM 23193</strain>
    </source>
</reference>
<gene>
    <name evidence="10" type="ORF">IHV25_05745</name>
</gene>
<evidence type="ECO:0000313" key="11">
    <source>
        <dbReference type="Proteomes" id="UP000631034"/>
    </source>
</evidence>
<feature type="domain" description="AMP-dependent synthetase/ligase" evidence="8">
    <location>
        <begin position="30"/>
        <end position="409"/>
    </location>
</feature>
<sequence>MNAETESIYTTGLQKNRANHSPMTPLSMIERTAEVFPDLPAVIHGSRSFTWEQTYERSRRLASALRKLGVGKHQTVSVLLSNTPEMIECHFGVPGCGAVLNTINTRLDPETIAFILGHGEARVLITDREFSSAAEQAVRILHNPNLVVIDVDDPEYTGEGKRIGRMTYEELLATGDPREPLEAPDDEWDAIALNYTSGTTGNPKGVVYHHRGAYLGAMAQLVNWAMPHHPVYLWTVPMFHCNGWTFPWAIAAHAGVNICLRRVDAATIWDLIRRHRVTHYCAAPIVHKTIAEVPDEMREGVSHTVRALFGGAPPPRSVLVAMERIGFELTQIYGLTETYGPVGICARHPRLATADFEERLEFATRQGVRGQALDAISVRDPLTLDPVPWDGKTMGEIMFRGNLVMKGYLKNPTATDDAFEGGWFRSGDLAVTMPDGYIHIRDRSKDVIISGGENISSIEVENAIYTHPAVSIAAVVAAPDEKWGETPCAFIELRPGMEVTEEEILEHCRQHLAGYKMPKQIYFETLPRTATGKIQKYMLRQQVNSRASFG</sequence>
<evidence type="ECO:0000256" key="4">
    <source>
        <dbReference type="ARBA" id="ARBA00023098"/>
    </source>
</evidence>
<dbReference type="PANTHER" id="PTHR43859:SF4">
    <property type="entry name" value="BUTANOATE--COA LIGASE AAE1-RELATED"/>
    <property type="match status" value="1"/>
</dbReference>
<dbReference type="EMBL" id="JACZHT010000003">
    <property type="protein sequence ID" value="MBE1237149.1"/>
    <property type="molecule type" value="Genomic_DNA"/>
</dbReference>
<feature type="domain" description="AMP-binding enzyme C-terminal" evidence="9">
    <location>
        <begin position="459"/>
        <end position="533"/>
    </location>
</feature>
<protein>
    <recommendedName>
        <fullName evidence="7">3-methylmercaptopropionyl-CoA ligase</fullName>
        <ecNumber evidence="6">6.2.1.44</ecNumber>
    </recommendedName>
</protein>
<keyword evidence="3" id="KW-0276">Fatty acid metabolism</keyword>
<evidence type="ECO:0000313" key="10">
    <source>
        <dbReference type="EMBL" id="MBE1237149.1"/>
    </source>
</evidence>
<dbReference type="NCBIfam" id="NF004837">
    <property type="entry name" value="PRK06187.1"/>
    <property type="match status" value="1"/>
</dbReference>
<keyword evidence="11" id="KW-1185">Reference proteome</keyword>
<evidence type="ECO:0000256" key="2">
    <source>
        <dbReference type="ARBA" id="ARBA00022598"/>
    </source>
</evidence>
<evidence type="ECO:0000259" key="8">
    <source>
        <dbReference type="Pfam" id="PF00501"/>
    </source>
</evidence>
<dbReference type="GO" id="GO:0006631">
    <property type="term" value="P:fatty acid metabolic process"/>
    <property type="evidence" value="ECO:0007669"/>
    <property type="project" value="UniProtKB-KW"/>
</dbReference>
<organism evidence="10 11">
    <name type="scientific">Phaeovibrio sulfidiphilus</name>
    <dbReference type="NCBI Taxonomy" id="1220600"/>
    <lineage>
        <taxon>Bacteria</taxon>
        <taxon>Pseudomonadati</taxon>
        <taxon>Pseudomonadota</taxon>
        <taxon>Alphaproteobacteria</taxon>
        <taxon>Rhodospirillales</taxon>
        <taxon>Rhodospirillaceae</taxon>
        <taxon>Phaeovibrio</taxon>
    </lineage>
</organism>